<dbReference type="PANTHER" id="PTHR33337:SF40">
    <property type="entry name" value="CENP-V_GFA DOMAIN-CONTAINING PROTEIN-RELATED"/>
    <property type="match status" value="1"/>
</dbReference>
<dbReference type="InterPro" id="IPR011057">
    <property type="entry name" value="Mss4-like_sf"/>
</dbReference>
<dbReference type="EMBL" id="CP000272">
    <property type="protein sequence ID" value="ABE36620.1"/>
    <property type="molecule type" value="Genomic_DNA"/>
</dbReference>
<dbReference type="PROSITE" id="PS51257">
    <property type="entry name" value="PROKAR_LIPOPROTEIN"/>
    <property type="match status" value="1"/>
</dbReference>
<dbReference type="GO" id="GO:0016846">
    <property type="term" value="F:carbon-sulfur lyase activity"/>
    <property type="evidence" value="ECO:0007669"/>
    <property type="project" value="InterPro"/>
</dbReference>
<dbReference type="KEGG" id="bxe:Bxe_C0763"/>
<organism evidence="6 7">
    <name type="scientific">Paraburkholderia xenovorans (strain LB400)</name>
    <dbReference type="NCBI Taxonomy" id="266265"/>
    <lineage>
        <taxon>Bacteria</taxon>
        <taxon>Pseudomonadati</taxon>
        <taxon>Pseudomonadota</taxon>
        <taxon>Betaproteobacteria</taxon>
        <taxon>Burkholderiales</taxon>
        <taxon>Burkholderiaceae</taxon>
        <taxon>Paraburkholderia</taxon>
    </lineage>
</organism>
<evidence type="ECO:0000256" key="1">
    <source>
        <dbReference type="ARBA" id="ARBA00005495"/>
    </source>
</evidence>
<protein>
    <recommendedName>
        <fullName evidence="5">CENP-V/GFA domain-containing protein</fullName>
    </recommendedName>
</protein>
<evidence type="ECO:0000256" key="3">
    <source>
        <dbReference type="ARBA" id="ARBA00022833"/>
    </source>
</evidence>
<dbReference type="STRING" id="266265.Bxe_C0763"/>
<comment type="similarity">
    <text evidence="1">Belongs to the Gfa family.</text>
</comment>
<dbReference type="PANTHER" id="PTHR33337">
    <property type="entry name" value="GFA DOMAIN-CONTAINING PROTEIN"/>
    <property type="match status" value="1"/>
</dbReference>
<dbReference type="GO" id="GO:0046872">
    <property type="term" value="F:metal ion binding"/>
    <property type="evidence" value="ECO:0007669"/>
    <property type="project" value="UniProtKB-KW"/>
</dbReference>
<dbReference type="SUPFAM" id="SSF51316">
    <property type="entry name" value="Mss4-like"/>
    <property type="match status" value="1"/>
</dbReference>
<sequence length="148" mass="15703">MPVKTSQAAGGNSNMTAPFSGGCACGSIRYVCSRAPVASLNCHCQDCQRSGAPFASGFIVRVSDMTITGTPRICSVRAGSGMLATRSFCADCGSPLFTRGETAPEVMSIRFSTLDNPSEFRPMLDIWTSSAQPWVCLSQAIPHYPQLP</sequence>
<reference evidence="6 7" key="1">
    <citation type="journal article" date="2006" name="Proc. Natl. Acad. Sci. U.S.A.">
        <title>Burkholderia xenovorans LB400 harbors a multi-replicon, 9.73-Mbp genome shaped for versatility.</title>
        <authorList>
            <person name="Chain P.S."/>
            <person name="Denef V.J."/>
            <person name="Konstantinidis K.T."/>
            <person name="Vergez L.M."/>
            <person name="Agullo L."/>
            <person name="Reyes V.L."/>
            <person name="Hauser L."/>
            <person name="Cordova M."/>
            <person name="Gomez L."/>
            <person name="Gonzalez M."/>
            <person name="Land M."/>
            <person name="Lao V."/>
            <person name="Larimer F."/>
            <person name="LiPuma J.J."/>
            <person name="Mahenthiralingam E."/>
            <person name="Malfatti S.A."/>
            <person name="Marx C.J."/>
            <person name="Parnell J.J."/>
            <person name="Ramette A."/>
            <person name="Richardson P."/>
            <person name="Seeger M."/>
            <person name="Smith D."/>
            <person name="Spilker T."/>
            <person name="Sul W.J."/>
            <person name="Tsoi T.V."/>
            <person name="Ulrich L.E."/>
            <person name="Zhulin I.B."/>
            <person name="Tiedje J.M."/>
        </authorList>
    </citation>
    <scope>NUCLEOTIDE SEQUENCE [LARGE SCALE GENOMIC DNA]</scope>
    <source>
        <strain evidence="6 7">LB400</strain>
    </source>
</reference>
<evidence type="ECO:0000313" key="7">
    <source>
        <dbReference type="Proteomes" id="UP000001817"/>
    </source>
</evidence>
<evidence type="ECO:0000256" key="4">
    <source>
        <dbReference type="ARBA" id="ARBA00023239"/>
    </source>
</evidence>
<feature type="domain" description="CENP-V/GFA" evidence="5">
    <location>
        <begin position="19"/>
        <end position="135"/>
    </location>
</feature>
<proteinExistence type="inferred from homology"/>
<dbReference type="InterPro" id="IPR006913">
    <property type="entry name" value="CENP-V/GFA"/>
</dbReference>
<dbReference type="Pfam" id="PF04828">
    <property type="entry name" value="GFA"/>
    <property type="match status" value="1"/>
</dbReference>
<keyword evidence="3" id="KW-0862">Zinc</keyword>
<keyword evidence="2" id="KW-0479">Metal-binding</keyword>
<evidence type="ECO:0000313" key="6">
    <source>
        <dbReference type="EMBL" id="ABE36620.1"/>
    </source>
</evidence>
<dbReference type="Proteomes" id="UP000001817">
    <property type="component" value="Chromosome 3"/>
</dbReference>
<dbReference type="eggNOG" id="COG3791">
    <property type="taxonomic scope" value="Bacteria"/>
</dbReference>
<keyword evidence="4" id="KW-0456">Lyase</keyword>
<name>Q13H19_PARXL</name>
<accession>Q13H19</accession>
<keyword evidence="7" id="KW-1185">Reference proteome</keyword>
<dbReference type="Gene3D" id="3.90.1590.10">
    <property type="entry name" value="glutathione-dependent formaldehyde- activating enzyme (gfa)"/>
    <property type="match status" value="1"/>
</dbReference>
<evidence type="ECO:0000259" key="5">
    <source>
        <dbReference type="PROSITE" id="PS51891"/>
    </source>
</evidence>
<gene>
    <name evidence="6" type="ORF">Bxe_C0763</name>
</gene>
<dbReference type="PROSITE" id="PS51891">
    <property type="entry name" value="CENP_V_GFA"/>
    <property type="match status" value="1"/>
</dbReference>
<dbReference type="AlphaFoldDB" id="Q13H19"/>
<evidence type="ECO:0000256" key="2">
    <source>
        <dbReference type="ARBA" id="ARBA00022723"/>
    </source>
</evidence>